<sequence length="193" mass="22565">MKRKVLRLSESSNEIKGKHLILTKSTSKELFEDPLKSIDQSKRWKIKSSYGDIGLTYRDDETIAYVASRMPAFTLFIFESSMRFIRGYWVSRQLKYWILVMALVQLSDDQVDSVGVKAALVVLTFYKRKILPLLLKSCRYVPTCSEYSMEAYKKYRFGKGTILTAWHLCRYNPLGRSGFDPPRWFEDESQPET</sequence>
<reference evidence="1" key="1">
    <citation type="journal article" date="2023" name="Plant J.">
        <title>Genome sequences and population genomics provide insights into the demographic history, inbreeding, and mutation load of two 'living fossil' tree species of Dipteronia.</title>
        <authorList>
            <person name="Feng Y."/>
            <person name="Comes H.P."/>
            <person name="Chen J."/>
            <person name="Zhu S."/>
            <person name="Lu R."/>
            <person name="Zhang X."/>
            <person name="Li P."/>
            <person name="Qiu J."/>
            <person name="Olsen K.M."/>
            <person name="Qiu Y."/>
        </authorList>
    </citation>
    <scope>NUCLEOTIDE SEQUENCE</scope>
    <source>
        <strain evidence="1">KIB01</strain>
    </source>
</reference>
<dbReference type="AlphaFoldDB" id="A0AAD9TLH8"/>
<evidence type="ECO:0000313" key="2">
    <source>
        <dbReference type="Proteomes" id="UP001280121"/>
    </source>
</evidence>
<comment type="caution">
    <text evidence="1">The sequence shown here is derived from an EMBL/GenBank/DDBJ whole genome shotgun (WGS) entry which is preliminary data.</text>
</comment>
<dbReference type="Proteomes" id="UP001280121">
    <property type="component" value="Unassembled WGS sequence"/>
</dbReference>
<name>A0AAD9TLH8_9ROSI</name>
<keyword evidence="2" id="KW-1185">Reference proteome</keyword>
<dbReference type="EMBL" id="JANJYI010000008">
    <property type="protein sequence ID" value="KAK2638231.1"/>
    <property type="molecule type" value="Genomic_DNA"/>
</dbReference>
<gene>
    <name evidence="1" type="ORF">Ddye_026026</name>
</gene>
<evidence type="ECO:0008006" key="3">
    <source>
        <dbReference type="Google" id="ProtNLM"/>
    </source>
</evidence>
<protein>
    <recommendedName>
        <fullName evidence="3">Membrane protein insertion efficiency factor YidD</fullName>
    </recommendedName>
</protein>
<dbReference type="PANTHER" id="PTHR33383:SF1">
    <property type="entry name" value="MEMBRANE PROTEIN INSERTION EFFICIENCY FACTOR-RELATED"/>
    <property type="match status" value="1"/>
</dbReference>
<dbReference type="SMART" id="SM01234">
    <property type="entry name" value="Haemolytic"/>
    <property type="match status" value="1"/>
</dbReference>
<dbReference type="PANTHER" id="PTHR33383">
    <property type="entry name" value="MEMBRANE PROTEIN INSERTION EFFICIENCY FACTOR-RELATED"/>
    <property type="match status" value="1"/>
</dbReference>
<organism evidence="1 2">
    <name type="scientific">Dipteronia dyeriana</name>
    <dbReference type="NCBI Taxonomy" id="168575"/>
    <lineage>
        <taxon>Eukaryota</taxon>
        <taxon>Viridiplantae</taxon>
        <taxon>Streptophyta</taxon>
        <taxon>Embryophyta</taxon>
        <taxon>Tracheophyta</taxon>
        <taxon>Spermatophyta</taxon>
        <taxon>Magnoliopsida</taxon>
        <taxon>eudicotyledons</taxon>
        <taxon>Gunneridae</taxon>
        <taxon>Pentapetalae</taxon>
        <taxon>rosids</taxon>
        <taxon>malvids</taxon>
        <taxon>Sapindales</taxon>
        <taxon>Sapindaceae</taxon>
        <taxon>Hippocastanoideae</taxon>
        <taxon>Acereae</taxon>
        <taxon>Dipteronia</taxon>
    </lineage>
</organism>
<accession>A0AAD9TLH8</accession>
<evidence type="ECO:0000313" key="1">
    <source>
        <dbReference type="EMBL" id="KAK2638231.1"/>
    </source>
</evidence>
<proteinExistence type="predicted"/>
<dbReference type="NCBIfam" id="TIGR00278">
    <property type="entry name" value="membrane protein insertion efficiency factor YidD"/>
    <property type="match status" value="1"/>
</dbReference>
<dbReference type="InterPro" id="IPR002696">
    <property type="entry name" value="Membr_insert_effic_factor_YidD"/>
</dbReference>
<dbReference type="Pfam" id="PF01809">
    <property type="entry name" value="YidD"/>
    <property type="match status" value="1"/>
</dbReference>